<keyword evidence="3" id="KW-0812">Transmembrane</keyword>
<dbReference type="AlphaFoldDB" id="A0A2T0KB26"/>
<evidence type="ECO:0000313" key="4">
    <source>
        <dbReference type="EMBL" id="PRX20387.1"/>
    </source>
</evidence>
<comment type="similarity">
    <text evidence="1 2">Belongs to the BioY family.</text>
</comment>
<dbReference type="Pfam" id="PF02632">
    <property type="entry name" value="BioY"/>
    <property type="match status" value="1"/>
</dbReference>
<comment type="caution">
    <text evidence="4">The sequence shown here is derived from an EMBL/GenBank/DDBJ whole genome shotgun (WGS) entry which is preliminary data.</text>
</comment>
<feature type="transmembrane region" description="Helical" evidence="3">
    <location>
        <begin position="172"/>
        <end position="193"/>
    </location>
</feature>
<keyword evidence="2" id="KW-1003">Cell membrane</keyword>
<dbReference type="EMBL" id="PVMZ01000008">
    <property type="protein sequence ID" value="PRX20387.1"/>
    <property type="molecule type" value="Genomic_DNA"/>
</dbReference>
<dbReference type="Proteomes" id="UP000239415">
    <property type="component" value="Unassembled WGS sequence"/>
</dbReference>
<keyword evidence="5" id="KW-1185">Reference proteome</keyword>
<dbReference type="RefSeq" id="WP_106320933.1">
    <property type="nucleotide sequence ID" value="NZ_BOMO01000128.1"/>
</dbReference>
<accession>A0A2T0KB26</accession>
<organism evidence="4 5">
    <name type="scientific">Actinoplanes italicus</name>
    <dbReference type="NCBI Taxonomy" id="113567"/>
    <lineage>
        <taxon>Bacteria</taxon>
        <taxon>Bacillati</taxon>
        <taxon>Actinomycetota</taxon>
        <taxon>Actinomycetes</taxon>
        <taxon>Micromonosporales</taxon>
        <taxon>Micromonosporaceae</taxon>
        <taxon>Actinoplanes</taxon>
    </lineage>
</organism>
<reference evidence="4 5" key="1">
    <citation type="submission" date="2018-03" db="EMBL/GenBank/DDBJ databases">
        <title>Genomic Encyclopedia of Archaeal and Bacterial Type Strains, Phase II (KMG-II): from individual species to whole genera.</title>
        <authorList>
            <person name="Goeker M."/>
        </authorList>
    </citation>
    <scope>NUCLEOTIDE SEQUENCE [LARGE SCALE GENOMIC DNA]</scope>
    <source>
        <strain evidence="4 5">DSM 43146</strain>
    </source>
</reference>
<dbReference type="PANTHER" id="PTHR34295:SF1">
    <property type="entry name" value="BIOTIN TRANSPORTER BIOY"/>
    <property type="match status" value="1"/>
</dbReference>
<gene>
    <name evidence="4" type="ORF">CLV67_108185</name>
</gene>
<keyword evidence="2" id="KW-0813">Transport</keyword>
<feature type="transmembrane region" description="Helical" evidence="3">
    <location>
        <begin position="105"/>
        <end position="126"/>
    </location>
</feature>
<sequence>MTYSALGVPSGRPTGVLADVWGRSVVRDVLLTLGAAGAVGLAAQIAVPVPGSPVPITGQTFAVLLAGAALGATRGAAGMVIYMVAGFLGVPWFAGGTSGWPSATAGYLIGFVLAAALIGQLAALGADRRPTHTIGLMAAGNALIYLIGVPWLAFSTGVDLTVAAGQGLVPYLIGDVLKTLFAAALLPATWLMINRRQGNQDRY</sequence>
<dbReference type="GO" id="GO:0005886">
    <property type="term" value="C:plasma membrane"/>
    <property type="evidence" value="ECO:0007669"/>
    <property type="project" value="UniProtKB-SubCell"/>
</dbReference>
<dbReference type="InterPro" id="IPR003784">
    <property type="entry name" value="BioY"/>
</dbReference>
<protein>
    <recommendedName>
        <fullName evidence="2">Biotin transporter</fullName>
    </recommendedName>
</protein>
<keyword evidence="2 3" id="KW-0472">Membrane</keyword>
<dbReference type="OrthoDB" id="1496139at2"/>
<name>A0A2T0KB26_9ACTN</name>
<proteinExistence type="inferred from homology"/>
<dbReference type="PANTHER" id="PTHR34295">
    <property type="entry name" value="BIOTIN TRANSPORTER BIOY"/>
    <property type="match status" value="1"/>
</dbReference>
<feature type="transmembrane region" description="Helical" evidence="3">
    <location>
        <begin position="29"/>
        <end position="49"/>
    </location>
</feature>
<evidence type="ECO:0000256" key="2">
    <source>
        <dbReference type="PIRNR" id="PIRNR016661"/>
    </source>
</evidence>
<evidence type="ECO:0000313" key="5">
    <source>
        <dbReference type="Proteomes" id="UP000239415"/>
    </source>
</evidence>
<dbReference type="GO" id="GO:0015225">
    <property type="term" value="F:biotin transmembrane transporter activity"/>
    <property type="evidence" value="ECO:0007669"/>
    <property type="project" value="UniProtKB-UniRule"/>
</dbReference>
<evidence type="ECO:0000256" key="3">
    <source>
        <dbReference type="SAM" id="Phobius"/>
    </source>
</evidence>
<comment type="subcellular location">
    <subcellularLocation>
        <location evidence="2">Cell membrane</location>
        <topology evidence="2">Multi-pass membrane protein</topology>
    </subcellularLocation>
</comment>
<keyword evidence="3" id="KW-1133">Transmembrane helix</keyword>
<feature type="transmembrane region" description="Helical" evidence="3">
    <location>
        <begin position="61"/>
        <end position="85"/>
    </location>
</feature>
<dbReference type="Gene3D" id="1.10.1760.20">
    <property type="match status" value="1"/>
</dbReference>
<evidence type="ECO:0000256" key="1">
    <source>
        <dbReference type="ARBA" id="ARBA00010692"/>
    </source>
</evidence>
<feature type="transmembrane region" description="Helical" evidence="3">
    <location>
        <begin position="133"/>
        <end position="152"/>
    </location>
</feature>
<dbReference type="PIRSF" id="PIRSF016661">
    <property type="entry name" value="BioY"/>
    <property type="match status" value="1"/>
</dbReference>